<dbReference type="Gramene" id="Psat04G0496500-T1">
    <property type="protein sequence ID" value="KAI5421347.1"/>
    <property type="gene ID" value="KIW84_044965"/>
</dbReference>
<gene>
    <name evidence="1" type="ORF">KIW84_044965</name>
</gene>
<name>A0A9D4XJI8_PEA</name>
<reference evidence="1 2" key="1">
    <citation type="journal article" date="2022" name="Nat. Genet.">
        <title>Improved pea reference genome and pan-genome highlight genomic features and evolutionary characteristics.</title>
        <authorList>
            <person name="Yang T."/>
            <person name="Liu R."/>
            <person name="Luo Y."/>
            <person name="Hu S."/>
            <person name="Wang D."/>
            <person name="Wang C."/>
            <person name="Pandey M.K."/>
            <person name="Ge S."/>
            <person name="Xu Q."/>
            <person name="Li N."/>
            <person name="Li G."/>
            <person name="Huang Y."/>
            <person name="Saxena R.K."/>
            <person name="Ji Y."/>
            <person name="Li M."/>
            <person name="Yan X."/>
            <person name="He Y."/>
            <person name="Liu Y."/>
            <person name="Wang X."/>
            <person name="Xiang C."/>
            <person name="Varshney R.K."/>
            <person name="Ding H."/>
            <person name="Gao S."/>
            <person name="Zong X."/>
        </authorList>
    </citation>
    <scope>NUCLEOTIDE SEQUENCE [LARGE SCALE GENOMIC DNA]</scope>
    <source>
        <strain evidence="1 2">cv. Zhongwan 6</strain>
    </source>
</reference>
<comment type="caution">
    <text evidence="1">The sequence shown here is derived from an EMBL/GenBank/DDBJ whole genome shotgun (WGS) entry which is preliminary data.</text>
</comment>
<evidence type="ECO:0000313" key="2">
    <source>
        <dbReference type="Proteomes" id="UP001058974"/>
    </source>
</evidence>
<keyword evidence="2" id="KW-1185">Reference proteome</keyword>
<organism evidence="1 2">
    <name type="scientific">Pisum sativum</name>
    <name type="common">Garden pea</name>
    <name type="synonym">Lathyrus oleraceus</name>
    <dbReference type="NCBI Taxonomy" id="3888"/>
    <lineage>
        <taxon>Eukaryota</taxon>
        <taxon>Viridiplantae</taxon>
        <taxon>Streptophyta</taxon>
        <taxon>Embryophyta</taxon>
        <taxon>Tracheophyta</taxon>
        <taxon>Spermatophyta</taxon>
        <taxon>Magnoliopsida</taxon>
        <taxon>eudicotyledons</taxon>
        <taxon>Gunneridae</taxon>
        <taxon>Pentapetalae</taxon>
        <taxon>rosids</taxon>
        <taxon>fabids</taxon>
        <taxon>Fabales</taxon>
        <taxon>Fabaceae</taxon>
        <taxon>Papilionoideae</taxon>
        <taxon>50 kb inversion clade</taxon>
        <taxon>NPAAA clade</taxon>
        <taxon>Hologalegina</taxon>
        <taxon>IRL clade</taxon>
        <taxon>Fabeae</taxon>
        <taxon>Lathyrus</taxon>
    </lineage>
</organism>
<proteinExistence type="predicted"/>
<dbReference type="Proteomes" id="UP001058974">
    <property type="component" value="Chromosome 4"/>
</dbReference>
<evidence type="ECO:0008006" key="3">
    <source>
        <dbReference type="Google" id="ProtNLM"/>
    </source>
</evidence>
<accession>A0A9D4XJI8</accession>
<protein>
    <recommendedName>
        <fullName evidence="3">DUF4283 domain-containing protein</fullName>
    </recommendedName>
</protein>
<sequence length="261" mass="29841">MEEENLAGLEDCKHNLHGRVIWPKGSTPLTIDALKTKLVPFWKNLSRWGITSLGKSFYELSFLSLDDVKRVRVSPTWNLAPNFDVEKAQTKPRHKVYVPKQPNLRGPELKGNEPILKETNVNLDPETSDADEIPEVVIKTQANDIAHDPLETTIIFVNQNNFEALDVVVIEDYEDDSQDNEFVDDTQLMEEHNDTFENSLLDNNEIFLQFFWDILENNEEAVDDSEDSLNGGLDHSFTQIHWVLSSLGAMAGMVMLWLKED</sequence>
<evidence type="ECO:0000313" key="1">
    <source>
        <dbReference type="EMBL" id="KAI5421347.1"/>
    </source>
</evidence>
<dbReference type="AlphaFoldDB" id="A0A9D4XJI8"/>
<dbReference type="EMBL" id="JAMSHJ010000004">
    <property type="protein sequence ID" value="KAI5421347.1"/>
    <property type="molecule type" value="Genomic_DNA"/>
</dbReference>